<accession>A0A2T5G979</accession>
<dbReference type="EMBL" id="PEBV01000023">
    <property type="protein sequence ID" value="PTQ52742.1"/>
    <property type="molecule type" value="Genomic_DNA"/>
</dbReference>
<name>A0A2T5G979_HYDSH</name>
<dbReference type="AlphaFoldDB" id="A0A2T5G979"/>
<proteinExistence type="predicted"/>
<gene>
    <name evidence="1" type="ORF">HSCHL_0006</name>
</gene>
<protein>
    <submittedName>
        <fullName evidence="1">Uncharacterized protein</fullName>
    </submittedName>
</protein>
<evidence type="ECO:0000313" key="1">
    <source>
        <dbReference type="EMBL" id="PTQ52742.1"/>
    </source>
</evidence>
<reference evidence="1 2" key="1">
    <citation type="submission" date="2017-08" db="EMBL/GenBank/DDBJ databases">
        <title>Burning lignite coal seam in the remote Altai Mountains harbors a hydrogen-driven thermophilic microbial community.</title>
        <authorList>
            <person name="Kadnikov V.V."/>
            <person name="Mardanov A.V."/>
            <person name="Ivasenko D."/>
            <person name="Beletsky A.V."/>
            <person name="Karnachuk O.V."/>
            <person name="Ravin N.V."/>
        </authorList>
    </citation>
    <scope>NUCLEOTIDE SEQUENCE [LARGE SCALE GENOMIC DNA]</scope>
    <source>
        <strain evidence="1">AL33</strain>
    </source>
</reference>
<sequence length="44" mass="4749">MWTLGRLFAGSFRPVEGAVLRGGRPILPAGFRPVPMIHQHPGAP</sequence>
<organism evidence="1 2">
    <name type="scientific">Hydrogenibacillus schlegelii</name>
    <name type="common">Bacillus schlegelii</name>
    <dbReference type="NCBI Taxonomy" id="1484"/>
    <lineage>
        <taxon>Bacteria</taxon>
        <taxon>Bacillati</taxon>
        <taxon>Bacillota</taxon>
        <taxon>Bacilli</taxon>
        <taxon>Bacillales</taxon>
        <taxon>Bacillales Family X. Incertae Sedis</taxon>
        <taxon>Hydrogenibacillus</taxon>
    </lineage>
</organism>
<evidence type="ECO:0000313" key="2">
    <source>
        <dbReference type="Proteomes" id="UP000244180"/>
    </source>
</evidence>
<dbReference type="Proteomes" id="UP000244180">
    <property type="component" value="Unassembled WGS sequence"/>
</dbReference>
<comment type="caution">
    <text evidence="1">The sequence shown here is derived from an EMBL/GenBank/DDBJ whole genome shotgun (WGS) entry which is preliminary data.</text>
</comment>